<evidence type="ECO:0000259" key="3">
    <source>
        <dbReference type="Pfam" id="PF07589"/>
    </source>
</evidence>
<dbReference type="EMBL" id="JACHVB010000035">
    <property type="protein sequence ID" value="MBC2595247.1"/>
    <property type="molecule type" value="Genomic_DNA"/>
</dbReference>
<dbReference type="InterPro" id="IPR013425">
    <property type="entry name" value="Autotrns_rpt"/>
</dbReference>
<dbReference type="Proteomes" id="UP000546464">
    <property type="component" value="Unassembled WGS sequence"/>
</dbReference>
<keyword evidence="5" id="KW-1185">Reference proteome</keyword>
<evidence type="ECO:0000313" key="4">
    <source>
        <dbReference type="EMBL" id="MBC2595247.1"/>
    </source>
</evidence>
<dbReference type="AlphaFoldDB" id="A0A842HI97"/>
<dbReference type="NCBIfam" id="TIGR02601">
    <property type="entry name" value="autotrns_rpt"/>
    <property type="match status" value="1"/>
</dbReference>
<keyword evidence="2" id="KW-0472">Membrane</keyword>
<feature type="domain" description="Ice-binding protein C-terminal" evidence="3">
    <location>
        <begin position="635"/>
        <end position="659"/>
    </location>
</feature>
<proteinExistence type="predicted"/>
<keyword evidence="2" id="KW-1133">Transmembrane helix</keyword>
<protein>
    <submittedName>
        <fullName evidence="4">Autotransporter-associated beta strand repeat-containing protein</fullName>
    </submittedName>
</protein>
<dbReference type="Pfam" id="PF07589">
    <property type="entry name" value="PEP-CTERM"/>
    <property type="match status" value="1"/>
</dbReference>
<dbReference type="NCBIfam" id="TIGR02595">
    <property type="entry name" value="PEP_CTERM"/>
    <property type="match status" value="1"/>
</dbReference>
<dbReference type="RefSeq" id="WP_185676203.1">
    <property type="nucleotide sequence ID" value="NZ_JACHVB010000035.1"/>
</dbReference>
<dbReference type="SUPFAM" id="SSF51126">
    <property type="entry name" value="Pectin lyase-like"/>
    <property type="match status" value="1"/>
</dbReference>
<dbReference type="Pfam" id="PF12951">
    <property type="entry name" value="PATR"/>
    <property type="match status" value="2"/>
</dbReference>
<dbReference type="InterPro" id="IPR013424">
    <property type="entry name" value="Ice-binding_C"/>
</dbReference>
<accession>A0A842HI97</accession>
<comment type="caution">
    <text evidence="4">The sequence shown here is derived from an EMBL/GenBank/DDBJ whole genome shotgun (WGS) entry which is preliminary data.</text>
</comment>
<evidence type="ECO:0000313" key="5">
    <source>
        <dbReference type="Proteomes" id="UP000546464"/>
    </source>
</evidence>
<organism evidence="4 5">
    <name type="scientific">Ruficoccus amylovorans</name>
    <dbReference type="NCBI Taxonomy" id="1804625"/>
    <lineage>
        <taxon>Bacteria</taxon>
        <taxon>Pseudomonadati</taxon>
        <taxon>Verrucomicrobiota</taxon>
        <taxon>Opitutia</taxon>
        <taxon>Puniceicoccales</taxon>
        <taxon>Cerasicoccaceae</taxon>
        <taxon>Ruficoccus</taxon>
    </lineage>
</organism>
<gene>
    <name evidence="4" type="ORF">H5P28_13345</name>
</gene>
<keyword evidence="1" id="KW-0732">Signal</keyword>
<dbReference type="InterPro" id="IPR011050">
    <property type="entry name" value="Pectin_lyase_fold/virulence"/>
</dbReference>
<keyword evidence="2" id="KW-0812">Transmembrane</keyword>
<name>A0A842HI97_9BACT</name>
<sequence>MLTASLSSPQSTQAADGNWIVTSSTSGNWSDTSNWEDGIIADGAGYTATIAPESTGTARAIILNDASRTLGGLTINYQRRADTSGSLYYTFSNGGFGHGFVFDNNGATATLNLLGPSTNITNYRTTIDVPITLSDSLEISDSTSGPVIINGNIDGAGGLTYTGTSGSSLTLTGTNTFTGGLSINNSEVIIGEDYNLGDESGVITINGGILHNAANVSGDGTVDSYNRQYVIGSEGATFNTDGKYYHIRSGSISGDGPLIKTGSSTLAMYTGVENTYTGGTIIREGNVRIEADSNLGASTSGVTLDGGTLIVRESTQLDAGRTFTITENGGTIDGDAFTNINGVIEGDGLLNLIGDSTISFNNAGNTHSGGIDVGESVILRIRRGDASLGATGNNLTFADGTSFSVNNYDSVTEAEAEISASRFFALTSGTVNFIIETDTPFSATINGSGKLLKTDDAILNLKAANSYSGGTEVETGTLLANNTTGSATGSGAVLVKSGATLGGGGIIQGATTLESGATLNVDGNLRFSNALQMAGTTMIDINGTTRGSGYDAVDVSGLLSYGGDLSIVFLTSAQDGYTYQIFSILGGYDGTFNSISIAGVYDNIALLYDGNGIWTGTDGTASFTFDEASGSLNAAVPEPATFALMLGGAILGLMIIRRRRK</sequence>
<evidence type="ECO:0000256" key="2">
    <source>
        <dbReference type="SAM" id="Phobius"/>
    </source>
</evidence>
<feature type="transmembrane region" description="Helical" evidence="2">
    <location>
        <begin position="639"/>
        <end position="656"/>
    </location>
</feature>
<reference evidence="4 5" key="1">
    <citation type="submission" date="2020-07" db="EMBL/GenBank/DDBJ databases">
        <authorList>
            <person name="Feng X."/>
        </authorList>
    </citation>
    <scope>NUCLEOTIDE SEQUENCE [LARGE SCALE GENOMIC DNA]</scope>
    <source>
        <strain evidence="4 5">JCM31066</strain>
    </source>
</reference>
<evidence type="ECO:0000256" key="1">
    <source>
        <dbReference type="ARBA" id="ARBA00022729"/>
    </source>
</evidence>